<dbReference type="PANTHER" id="PTHR33065">
    <property type="entry name" value="OS07G0486400 PROTEIN"/>
    <property type="match status" value="1"/>
</dbReference>
<dbReference type="InterPro" id="IPR046533">
    <property type="entry name" value="DUF6598"/>
</dbReference>
<evidence type="ECO:0000313" key="4">
    <source>
        <dbReference type="Proteomes" id="UP001497457"/>
    </source>
</evidence>
<accession>A0ABC8YRT8</accession>
<protein>
    <recommendedName>
        <fullName evidence="2">DUF6598 domain-containing protein</fullName>
    </recommendedName>
</protein>
<proteinExistence type="predicted"/>
<reference evidence="4" key="1">
    <citation type="submission" date="2024-06" db="EMBL/GenBank/DDBJ databases">
        <authorList>
            <person name="Ryan C."/>
        </authorList>
    </citation>
    <scope>NUCLEOTIDE SEQUENCE [LARGE SCALE GENOMIC DNA]</scope>
</reference>
<dbReference type="AlphaFoldDB" id="A0ABC8YRT8"/>
<evidence type="ECO:0000313" key="3">
    <source>
        <dbReference type="EMBL" id="CAL4947845.1"/>
    </source>
</evidence>
<sequence length="350" mass="40029">MADDDSDGLPMYVEEDEEEAAAAKQERRQQSRKPPPPLRDTPEELARREFNQAMGQRFFEYDPKLGQSCYTRVWFLDFTKVDIDEETQYGPMRYTDSVIRECHNLTDSLNMLCVKILSSDVDYPISVYGTVIIRDCLDLKCNYIFRRDRDNCQHISSAGESLVLNGPSRGVVFLGNAFIEIDLKIREDRACNDKQFNKALIDVVRSRIRSVVQRETVDSWRSEVELIFAYVKNALEGTVEIKILSGPVSFHGKITACTTDVSSHMLLYDSDIHGAITVGDDKVIQLLLRVISVSVDKMLEFNIWASSGDQNANTVHRRLEVTPFMKGAERDEITCGLYNLQIKIVWSTMW</sequence>
<dbReference type="Pfam" id="PF20241">
    <property type="entry name" value="DUF6598"/>
    <property type="match status" value="1"/>
</dbReference>
<name>A0ABC8YRT8_9POAL</name>
<organism evidence="3 4">
    <name type="scientific">Urochloa decumbens</name>
    <dbReference type="NCBI Taxonomy" id="240449"/>
    <lineage>
        <taxon>Eukaryota</taxon>
        <taxon>Viridiplantae</taxon>
        <taxon>Streptophyta</taxon>
        <taxon>Embryophyta</taxon>
        <taxon>Tracheophyta</taxon>
        <taxon>Spermatophyta</taxon>
        <taxon>Magnoliopsida</taxon>
        <taxon>Liliopsida</taxon>
        <taxon>Poales</taxon>
        <taxon>Poaceae</taxon>
        <taxon>PACMAD clade</taxon>
        <taxon>Panicoideae</taxon>
        <taxon>Panicodae</taxon>
        <taxon>Paniceae</taxon>
        <taxon>Melinidinae</taxon>
        <taxon>Urochloa</taxon>
    </lineage>
</organism>
<feature type="compositionally biased region" description="Acidic residues" evidence="1">
    <location>
        <begin position="1"/>
        <end position="20"/>
    </location>
</feature>
<evidence type="ECO:0000256" key="1">
    <source>
        <dbReference type="SAM" id="MobiDB-lite"/>
    </source>
</evidence>
<keyword evidence="4" id="KW-1185">Reference proteome</keyword>
<feature type="domain" description="DUF6598" evidence="2">
    <location>
        <begin position="109"/>
        <end position="344"/>
    </location>
</feature>
<dbReference type="PANTHER" id="PTHR33065:SF163">
    <property type="entry name" value="OS05G0112700 PROTEIN"/>
    <property type="match status" value="1"/>
</dbReference>
<gene>
    <name evidence="3" type="ORF">URODEC1_LOCUS37028</name>
</gene>
<reference evidence="3 4" key="2">
    <citation type="submission" date="2024-10" db="EMBL/GenBank/DDBJ databases">
        <authorList>
            <person name="Ryan C."/>
        </authorList>
    </citation>
    <scope>NUCLEOTIDE SEQUENCE [LARGE SCALE GENOMIC DNA]</scope>
</reference>
<dbReference type="Proteomes" id="UP001497457">
    <property type="component" value="Chromosome 17b"/>
</dbReference>
<feature type="region of interest" description="Disordered" evidence="1">
    <location>
        <begin position="1"/>
        <end position="44"/>
    </location>
</feature>
<evidence type="ECO:0000259" key="2">
    <source>
        <dbReference type="Pfam" id="PF20241"/>
    </source>
</evidence>
<dbReference type="EMBL" id="OZ075127">
    <property type="protein sequence ID" value="CAL4947845.1"/>
    <property type="molecule type" value="Genomic_DNA"/>
</dbReference>